<dbReference type="GO" id="GO:0051607">
    <property type="term" value="P:defense response to virus"/>
    <property type="evidence" value="ECO:0007669"/>
    <property type="project" value="UniProtKB-KW"/>
</dbReference>
<evidence type="ECO:0000313" key="2">
    <source>
        <dbReference type="EMBL" id="MBB4918918.1"/>
    </source>
</evidence>
<dbReference type="GO" id="GO:0043571">
    <property type="term" value="P:maintenance of CRISPR repeat elements"/>
    <property type="evidence" value="ECO:0007669"/>
    <property type="project" value="InterPro"/>
</dbReference>
<dbReference type="CDD" id="cd09756">
    <property type="entry name" value="Cas5_I-E"/>
    <property type="match status" value="1"/>
</dbReference>
<dbReference type="RefSeq" id="WP_221461471.1">
    <property type="nucleotide sequence ID" value="NZ_JACHJP010000008.1"/>
</dbReference>
<dbReference type="InterPro" id="IPR021124">
    <property type="entry name" value="CRISPR-assoc_prot_Cas5"/>
</dbReference>
<evidence type="ECO:0000256" key="1">
    <source>
        <dbReference type="ARBA" id="ARBA00023118"/>
    </source>
</evidence>
<keyword evidence="3" id="KW-1185">Reference proteome</keyword>
<evidence type="ECO:0000313" key="3">
    <source>
        <dbReference type="Proteomes" id="UP000552644"/>
    </source>
</evidence>
<dbReference type="GO" id="GO:0003723">
    <property type="term" value="F:RNA binding"/>
    <property type="evidence" value="ECO:0007669"/>
    <property type="project" value="InterPro"/>
</dbReference>
<dbReference type="NCBIfam" id="TIGR02593">
    <property type="entry name" value="CRISPR_cas5"/>
    <property type="match status" value="1"/>
</dbReference>
<comment type="caution">
    <text evidence="2">The sequence shown here is derived from an EMBL/GenBank/DDBJ whole genome shotgun (WGS) entry which is preliminary data.</text>
</comment>
<dbReference type="InterPro" id="IPR013422">
    <property type="entry name" value="CRISPR-assoc_prot_Cas5_N"/>
</dbReference>
<sequence>MTRDDVMSLALCFDAPMQSWGIRSRGIIRDTMPEPTKSGVVGLLAAALGIDRNDDMALAVIAGLRLAVRVDREGVMERDYHVTQNVPTTQGTGHRTVVSERYYLADALFLVVLEGGERILTRVAEAVERPHWRLSFGRKAYVPARPLLAPGEGPVARSAEDVLKEYGWLETSPRTRAWMKGQTERPGLRTVVECPPGVAGTEVRHDQPLSFAEGNRRFAPRAVWTGEVPLTDGMIPAGETLCS</sequence>
<dbReference type="Gene3D" id="3.30.70.2660">
    <property type="match status" value="1"/>
</dbReference>
<reference evidence="2 3" key="1">
    <citation type="submission" date="2020-08" db="EMBL/GenBank/DDBJ databases">
        <title>Genomic Encyclopedia of Type Strains, Phase III (KMG-III): the genomes of soil and plant-associated and newly described type strains.</title>
        <authorList>
            <person name="Whitman W."/>
        </authorList>
    </citation>
    <scope>NUCLEOTIDE SEQUENCE [LARGE SCALE GENOMIC DNA]</scope>
    <source>
        <strain evidence="2 3">CECT 8840</strain>
    </source>
</reference>
<gene>
    <name evidence="2" type="ORF">FHS44_006054</name>
</gene>
<dbReference type="AlphaFoldDB" id="A0A7W7QSJ3"/>
<dbReference type="NCBIfam" id="TIGR01868">
    <property type="entry name" value="casD_Cas5e"/>
    <property type="match status" value="1"/>
</dbReference>
<keyword evidence="1" id="KW-0051">Antiviral defense</keyword>
<proteinExistence type="predicted"/>
<accession>A0A7W7QSJ3</accession>
<dbReference type="Proteomes" id="UP000552644">
    <property type="component" value="Unassembled WGS sequence"/>
</dbReference>
<name>A0A7W7QSJ3_9ACTN</name>
<organism evidence="2 3">
    <name type="scientific">Streptosporangium saharense</name>
    <dbReference type="NCBI Taxonomy" id="1706840"/>
    <lineage>
        <taxon>Bacteria</taxon>
        <taxon>Bacillati</taxon>
        <taxon>Actinomycetota</taxon>
        <taxon>Actinomycetes</taxon>
        <taxon>Streptosporangiales</taxon>
        <taxon>Streptosporangiaceae</taxon>
        <taxon>Streptosporangium</taxon>
    </lineage>
</organism>
<dbReference type="InterPro" id="IPR010147">
    <property type="entry name" value="CRISPR-assoc_prot_CasD"/>
</dbReference>
<protein>
    <submittedName>
        <fullName evidence="2">CRISPR system Cascade subunit CasD</fullName>
    </submittedName>
</protein>
<dbReference type="EMBL" id="JACHJP010000008">
    <property type="protein sequence ID" value="MBB4918918.1"/>
    <property type="molecule type" value="Genomic_DNA"/>
</dbReference>
<dbReference type="Pfam" id="PF09704">
    <property type="entry name" value="Cas_Cas5d"/>
    <property type="match status" value="1"/>
</dbReference>